<reference evidence="7" key="1">
    <citation type="submission" date="2022-07" db="EMBL/GenBank/DDBJ databases">
        <title>Genome analysis of Parmales, a sister group of diatoms, reveals the evolutionary specialization of diatoms from phago-mixotrophs to photoautotrophs.</title>
        <authorList>
            <person name="Ban H."/>
            <person name="Sato S."/>
            <person name="Yoshikawa S."/>
            <person name="Kazumasa Y."/>
            <person name="Nakamura Y."/>
            <person name="Ichinomiya M."/>
            <person name="Saitoh K."/>
            <person name="Sato N."/>
            <person name="Blanc-Mathieu R."/>
            <person name="Endo H."/>
            <person name="Kuwata A."/>
            <person name="Ogata H."/>
        </authorList>
    </citation>
    <scope>NUCLEOTIDE SEQUENCE</scope>
</reference>
<keyword evidence="2" id="KW-0677">Repeat</keyword>
<keyword evidence="1 3" id="KW-0853">WD repeat</keyword>
<dbReference type="SMART" id="SM00320">
    <property type="entry name" value="WD40"/>
    <property type="match status" value="10"/>
</dbReference>
<feature type="transmembrane region" description="Helical" evidence="5">
    <location>
        <begin position="376"/>
        <end position="397"/>
    </location>
</feature>
<dbReference type="Proteomes" id="UP001165082">
    <property type="component" value="Unassembled WGS sequence"/>
</dbReference>
<feature type="transmembrane region" description="Helical" evidence="5">
    <location>
        <begin position="143"/>
        <end position="167"/>
    </location>
</feature>
<evidence type="ECO:0000256" key="3">
    <source>
        <dbReference type="PROSITE-ProRule" id="PRU00221"/>
    </source>
</evidence>
<dbReference type="GO" id="GO:0006629">
    <property type="term" value="P:lipid metabolic process"/>
    <property type="evidence" value="ECO:0007669"/>
    <property type="project" value="InterPro"/>
</dbReference>
<evidence type="ECO:0000256" key="1">
    <source>
        <dbReference type="ARBA" id="ARBA00022574"/>
    </source>
</evidence>
<evidence type="ECO:0000259" key="6">
    <source>
        <dbReference type="Pfam" id="PF01764"/>
    </source>
</evidence>
<dbReference type="PROSITE" id="PS50294">
    <property type="entry name" value="WD_REPEATS_REGION"/>
    <property type="match status" value="2"/>
</dbReference>
<keyword evidence="5" id="KW-0812">Transmembrane</keyword>
<feature type="domain" description="Fungal lipase-type" evidence="6">
    <location>
        <begin position="747"/>
        <end position="902"/>
    </location>
</feature>
<feature type="repeat" description="WD" evidence="3">
    <location>
        <begin position="1675"/>
        <end position="1716"/>
    </location>
</feature>
<dbReference type="EMBL" id="BRXZ01002961">
    <property type="protein sequence ID" value="GMH73793.1"/>
    <property type="molecule type" value="Genomic_DNA"/>
</dbReference>
<feature type="compositionally biased region" description="Basic and acidic residues" evidence="4">
    <location>
        <begin position="1151"/>
        <end position="1162"/>
    </location>
</feature>
<protein>
    <recommendedName>
        <fullName evidence="6">Fungal lipase-type domain-containing protein</fullName>
    </recommendedName>
</protein>
<dbReference type="GO" id="GO:0005730">
    <property type="term" value="C:nucleolus"/>
    <property type="evidence" value="ECO:0007669"/>
    <property type="project" value="UniProtKB-SubCell"/>
</dbReference>
<feature type="transmembrane region" description="Helical" evidence="5">
    <location>
        <begin position="179"/>
        <end position="204"/>
    </location>
</feature>
<dbReference type="PANTHER" id="PTHR19848">
    <property type="entry name" value="WD40 REPEAT PROTEIN"/>
    <property type="match status" value="1"/>
</dbReference>
<feature type="compositionally biased region" description="Basic and acidic residues" evidence="4">
    <location>
        <begin position="95"/>
        <end position="123"/>
    </location>
</feature>
<dbReference type="Gene3D" id="3.40.50.1820">
    <property type="entry name" value="alpha/beta hydrolase"/>
    <property type="match status" value="1"/>
</dbReference>
<gene>
    <name evidence="7" type="ORF">TrRE_jg3742</name>
</gene>
<feature type="repeat" description="WD" evidence="3">
    <location>
        <begin position="1199"/>
        <end position="1214"/>
    </location>
</feature>
<comment type="caution">
    <text evidence="7">The sequence shown here is derived from an EMBL/GenBank/DDBJ whole genome shotgun (WGS) entry which is preliminary data.</text>
</comment>
<dbReference type="SUPFAM" id="SSF53474">
    <property type="entry name" value="alpha/beta-Hydrolases"/>
    <property type="match status" value="1"/>
</dbReference>
<feature type="repeat" description="WD" evidence="3">
    <location>
        <begin position="1779"/>
        <end position="1811"/>
    </location>
</feature>
<dbReference type="InterPro" id="IPR036322">
    <property type="entry name" value="WD40_repeat_dom_sf"/>
</dbReference>
<feature type="region of interest" description="Disordered" evidence="4">
    <location>
        <begin position="1151"/>
        <end position="1170"/>
    </location>
</feature>
<dbReference type="SUPFAM" id="SSF50978">
    <property type="entry name" value="WD40 repeat-like"/>
    <property type="match status" value="2"/>
</dbReference>
<dbReference type="InterPro" id="IPR019775">
    <property type="entry name" value="WD40_repeat_CS"/>
</dbReference>
<evidence type="ECO:0000256" key="2">
    <source>
        <dbReference type="ARBA" id="ARBA00022737"/>
    </source>
</evidence>
<accession>A0A9W7ARJ1</accession>
<dbReference type="InterPro" id="IPR002921">
    <property type="entry name" value="Fungal_lipase-type"/>
</dbReference>
<name>A0A9W7ARJ1_9STRA</name>
<evidence type="ECO:0000256" key="5">
    <source>
        <dbReference type="SAM" id="Phobius"/>
    </source>
</evidence>
<dbReference type="CDD" id="cd00519">
    <property type="entry name" value="Lipase_3"/>
    <property type="match status" value="1"/>
</dbReference>
<dbReference type="PROSITE" id="PS00678">
    <property type="entry name" value="WD_REPEATS_1"/>
    <property type="match status" value="2"/>
</dbReference>
<keyword evidence="8" id="KW-1185">Reference proteome</keyword>
<feature type="transmembrane region" description="Helical" evidence="5">
    <location>
        <begin position="311"/>
        <end position="332"/>
    </location>
</feature>
<dbReference type="Pfam" id="PF01764">
    <property type="entry name" value="Lipase_3"/>
    <property type="match status" value="1"/>
</dbReference>
<keyword evidence="5" id="KW-0472">Membrane</keyword>
<dbReference type="PROSITE" id="PS50082">
    <property type="entry name" value="WD_REPEATS_2"/>
    <property type="match status" value="5"/>
</dbReference>
<evidence type="ECO:0000256" key="4">
    <source>
        <dbReference type="SAM" id="MobiDB-lite"/>
    </source>
</evidence>
<feature type="compositionally biased region" description="Low complexity" evidence="4">
    <location>
        <begin position="565"/>
        <end position="575"/>
    </location>
</feature>
<sequence>MASASDSASDSAPDELHFFDSYEEEDLNIRGVASAPPLLGARSSNTVKFVRDENIRSSLPPTVVRSRISYHQDGLNRYKTKQLLHRTKSVYQRSSSEKRREERRIRDERRKAEKEEEKRHREADPEAYKKGLLRFEFLTSGQFTLIFSVLALVVIIAMAMLTFFVIATQRFDEPHNGLATQWVGFVCIFIAVIHFIINLSFLSLTSERICKTRHMSYTRLQNRSMISSVIGLILGLLCAMTYGVQYILAIINQDLCPFITPNILGITYIRWMVVAILMFFINCLAIEHIIGPTGNVVSPYFRRDGWANAQYYFFLQIPNWFVFIATLVYTILGGIETFQTDALEYDAVCFNFQNKPGVPCLPSSFDTNHYNVPVTILWWSDYVLFFGYTTIAWYRLTHRPWRKYASVNISLRLFILETAPILLAILVVRMFKIYVSVADRCGTANDNITIQTPELVTLISGWACIRAFTNAPIMIYECRRQIRYRVLSNFLWMERTFRAIDTQSFWADSIGTNEYNGDYCDYGSNKTLGAQPVFCFETMAKMLFWAELTYMESSEARLEQPGAPAESAASSEEASGNPTDSGPTSDGPKIDESPKRTFGWSMAKRGDFGGNFGGDFGNQVKETLHLQVNHGESPSLQEVGSGSTTELRRDIYRDSKSKTSNSSLSGYTKRLRGMSGGKSFMRRGSTYQKEWADNMQSYRDSGNINLGFTRSLVIAINHYDMEFYKIFHEALSETKVIVAWGTNGQIVVSFRGTVKLPNMLNDIMCLQTTWRSMLPASKAKARNGCEAFCRRPMIHHGFKRAMASENIGSDLITFICFLIHDLIKSKGVRPCIRITGHSLGGALATLMSYEVMSRCKDVDLTDKEVIVYTFGCPGLCNTVAKSLYEDEIPTIFHVINDVDFIAYCGPWLRFFKPGIIVLINKYGDLLVNPSIIESSLHHIWFQEKLKDHWLSSYRSSVAKICESDPECSKETMETILNANPLMRNNFENKSLEGIKSSRFHRLAFITGSPVGNLVAKPFKVFGAGIMAIGSKGDVSINKVNSQFRRSSLSSHFATDDGWEGDVEDNGGRLFTWENGNYIGTHYIMPSSNTTSNVNFRKKETFRMVQKKRMAGTAIEEGSQNLSVFTLAPDPKLLLAGTKAGGVVYWQLGETNKHGGQKKERQSHVLSSASRSPHNGMITALCYSEHEEFVRWVKDEARGLLFSGGADRLIKIWDIWTYMERGEDPLMQTLAGHTHTVTGLVDSGIEGGIISSSLDKTIKIWQPEGGRKLMLNPFFVCLKTIRVGGDETWVNSMCMRGGEDWALFCGDSEGSISVYENHGKGIINVGISKKWNNIHKLAISSVVLIPEQNFLVSCSFDCVCQVLDSMSGAVFVTISNDNRTRFSGACWDVGYEQLLLCDALGNLEAHNIYHEKKIGTECVADSEGVVKLPAKISGRINFEGKHGGSSDVVKTNDPVINGLVWVGGDEGEEGGGEKFVMMLPCLGCMQEWQITRSNECIQFPEHDDEVVGVLVVAQEEEGRGVDGEEVVDGFRDEESAVFSCSLDNTIRCWDDYDVTERFSIPSRSSELSSMAYVPGFNLIVTGHDDGSVKFWNPDSGSSHVEHDHDNTVTCVAHVKTERVNVVVTGSYGGSCCIYDMSKKREGARSWLAAELREEAGEGEDGKEEGGDVLSILRDGGETLNSEVLCVWYHEDSGLLLSGCNDGSVKAWNLLTGQIVRKWKSRHNGCVACMSSDGYYAFTGGGDGAIGIWNLAGEEWEGEGVGGGRVRGTVDFTEVGREGVIEAHMEGVTGLIVTPHTGYLISAGGDGRIVIWDWGGKGGVGGEGKGDGFGLRVMEHHGEIPRCLAFRERFDGNSISIYIGTKEKHVLKFSFDKDLREKAEFFVDMSCAPHPNPDELRDWNATAVVMSANAASYGTSALSDR</sequence>
<feature type="region of interest" description="Disordered" evidence="4">
    <location>
        <begin position="89"/>
        <end position="123"/>
    </location>
</feature>
<feature type="transmembrane region" description="Helical" evidence="5">
    <location>
        <begin position="225"/>
        <end position="248"/>
    </location>
</feature>
<evidence type="ECO:0000313" key="8">
    <source>
        <dbReference type="Proteomes" id="UP001165082"/>
    </source>
</evidence>
<dbReference type="InterPro" id="IPR015943">
    <property type="entry name" value="WD40/YVTN_repeat-like_dom_sf"/>
</dbReference>
<feature type="transmembrane region" description="Helical" evidence="5">
    <location>
        <begin position="268"/>
        <end position="290"/>
    </location>
</feature>
<evidence type="ECO:0000313" key="7">
    <source>
        <dbReference type="EMBL" id="GMH73793.1"/>
    </source>
</evidence>
<dbReference type="OrthoDB" id="674604at2759"/>
<dbReference type="Gene3D" id="2.130.10.10">
    <property type="entry name" value="YVTN repeat-like/Quinoprotein amine dehydrogenase"/>
    <property type="match status" value="3"/>
</dbReference>
<keyword evidence="5" id="KW-1133">Transmembrane helix</keyword>
<feature type="repeat" description="WD" evidence="3">
    <location>
        <begin position="1559"/>
        <end position="1600"/>
    </location>
</feature>
<dbReference type="InterPro" id="IPR001680">
    <property type="entry name" value="WD40_rpt"/>
</dbReference>
<feature type="repeat" description="WD" evidence="3">
    <location>
        <begin position="1229"/>
        <end position="1270"/>
    </location>
</feature>
<dbReference type="Pfam" id="PF00400">
    <property type="entry name" value="WD40"/>
    <property type="match status" value="6"/>
</dbReference>
<dbReference type="InterPro" id="IPR029058">
    <property type="entry name" value="AB_hydrolase_fold"/>
</dbReference>
<dbReference type="PANTHER" id="PTHR19848:SF8">
    <property type="entry name" value="F-BOX AND WD REPEAT DOMAIN CONTAINING 7"/>
    <property type="match status" value="1"/>
</dbReference>
<dbReference type="GO" id="GO:0000027">
    <property type="term" value="P:ribosomal large subunit assembly"/>
    <property type="evidence" value="ECO:0007669"/>
    <property type="project" value="TreeGrafter"/>
</dbReference>
<feature type="region of interest" description="Disordered" evidence="4">
    <location>
        <begin position="556"/>
        <end position="596"/>
    </location>
</feature>
<dbReference type="PRINTS" id="PR00320">
    <property type="entry name" value="GPROTEINBRPT"/>
</dbReference>
<proteinExistence type="predicted"/>
<organism evidence="7 8">
    <name type="scientific">Triparma retinervis</name>
    <dbReference type="NCBI Taxonomy" id="2557542"/>
    <lineage>
        <taxon>Eukaryota</taxon>
        <taxon>Sar</taxon>
        <taxon>Stramenopiles</taxon>
        <taxon>Ochrophyta</taxon>
        <taxon>Bolidophyceae</taxon>
        <taxon>Parmales</taxon>
        <taxon>Triparmaceae</taxon>
        <taxon>Triparma</taxon>
    </lineage>
</organism>
<feature type="transmembrane region" description="Helical" evidence="5">
    <location>
        <begin position="409"/>
        <end position="431"/>
    </location>
</feature>
<dbReference type="InterPro" id="IPR020472">
    <property type="entry name" value="WD40_PAC1"/>
</dbReference>